<dbReference type="Proteomes" id="UP000008370">
    <property type="component" value="Unassembled WGS sequence"/>
</dbReference>
<dbReference type="HOGENOM" id="CLU_1315798_0_0_1"/>
<proteinExistence type="predicted"/>
<dbReference type="AlphaFoldDB" id="K5V0E6"/>
<dbReference type="Gene3D" id="2.60.40.640">
    <property type="match status" value="1"/>
</dbReference>
<name>K5V0E6_PHACS</name>
<keyword evidence="3" id="KW-1185">Reference proteome</keyword>
<dbReference type="InterPro" id="IPR014752">
    <property type="entry name" value="Arrestin-like_C"/>
</dbReference>
<dbReference type="GeneID" id="18908641"/>
<gene>
    <name evidence="2" type="ORF">PHACADRAFT_144870</name>
</gene>
<evidence type="ECO:0000313" key="2">
    <source>
        <dbReference type="EMBL" id="EKM55931.1"/>
    </source>
</evidence>
<protein>
    <recommendedName>
        <fullName evidence="4">Arrestin-like N-terminal domain-containing protein</fullName>
    </recommendedName>
</protein>
<evidence type="ECO:0000256" key="1">
    <source>
        <dbReference type="SAM" id="MobiDB-lite"/>
    </source>
</evidence>
<feature type="compositionally biased region" description="Low complexity" evidence="1">
    <location>
        <begin position="10"/>
        <end position="19"/>
    </location>
</feature>
<reference evidence="2 3" key="1">
    <citation type="journal article" date="2012" name="BMC Genomics">
        <title>Comparative genomics of the white-rot fungi, Phanerochaete carnosa and P. chrysosporium, to elucidate the genetic basis of the distinct wood types they colonize.</title>
        <authorList>
            <person name="Suzuki H."/>
            <person name="MacDonald J."/>
            <person name="Syed K."/>
            <person name="Salamov A."/>
            <person name="Hori C."/>
            <person name="Aerts A."/>
            <person name="Henrissat B."/>
            <person name="Wiebenga A."/>
            <person name="vanKuyk P.A."/>
            <person name="Barry K."/>
            <person name="Lindquist E."/>
            <person name="LaButti K."/>
            <person name="Lapidus A."/>
            <person name="Lucas S."/>
            <person name="Coutinho P."/>
            <person name="Gong Y."/>
            <person name="Samejima M."/>
            <person name="Mahadevan R."/>
            <person name="Abou-Zaid M."/>
            <person name="de Vries R.P."/>
            <person name="Igarashi K."/>
            <person name="Yadav J.S."/>
            <person name="Grigoriev I.V."/>
            <person name="Master E.R."/>
        </authorList>
    </citation>
    <scope>NUCLEOTIDE SEQUENCE [LARGE SCALE GENOMIC DNA]</scope>
    <source>
        <strain evidence="2 3">HHB-10118-sp</strain>
    </source>
</reference>
<feature type="region of interest" description="Disordered" evidence="1">
    <location>
        <begin position="1"/>
        <end position="24"/>
    </location>
</feature>
<evidence type="ECO:0008006" key="4">
    <source>
        <dbReference type="Google" id="ProtNLM"/>
    </source>
</evidence>
<evidence type="ECO:0000313" key="3">
    <source>
        <dbReference type="Proteomes" id="UP000008370"/>
    </source>
</evidence>
<dbReference type="EMBL" id="JH930472">
    <property type="protein sequence ID" value="EKM55931.1"/>
    <property type="molecule type" value="Genomic_DNA"/>
</dbReference>
<accession>K5V0E6</accession>
<organism evidence="2 3">
    <name type="scientific">Phanerochaete carnosa (strain HHB-10118-sp)</name>
    <name type="common">White-rot fungus</name>
    <name type="synonym">Peniophora carnosa</name>
    <dbReference type="NCBI Taxonomy" id="650164"/>
    <lineage>
        <taxon>Eukaryota</taxon>
        <taxon>Fungi</taxon>
        <taxon>Dikarya</taxon>
        <taxon>Basidiomycota</taxon>
        <taxon>Agaricomycotina</taxon>
        <taxon>Agaricomycetes</taxon>
        <taxon>Polyporales</taxon>
        <taxon>Phanerochaetaceae</taxon>
        <taxon>Phanerochaete</taxon>
    </lineage>
</organism>
<sequence length="209" mass="22851">MDNNLETSHPSASSNPPAALLHGEPVTHSFPLADKHGRTLATLNVTCLERPDLGNKHLPYLLEGEILTGSLDLDLPEETTVKSVKVSLIGEQPTNLDLEASEFVKVTQVLWPAEGSDGASSHSSVSDVAHHKLKGSFHWPFSLTLPTTAEFMLENGTKQTRRLPSSSHASDPKVHVNYRIEAKIHHGTLLHFTDHLIDSTIIYFAGQSQ</sequence>
<dbReference type="OrthoDB" id="3261578at2759"/>
<dbReference type="RefSeq" id="XP_007396238.1">
    <property type="nucleotide sequence ID" value="XM_007396176.1"/>
</dbReference>
<dbReference type="InParanoid" id="K5V0E6"/>
<dbReference type="KEGG" id="pco:PHACADRAFT_144870"/>